<keyword evidence="9" id="KW-1185">Reference proteome</keyword>
<dbReference type="PANTHER" id="PTHR43851:SF3">
    <property type="entry name" value="COENZYME Q8"/>
    <property type="match status" value="1"/>
</dbReference>
<accession>A0ABD6ELG0</accession>
<name>A0ABD6ELG0_9BILA</name>
<dbReference type="InterPro" id="IPR011009">
    <property type="entry name" value="Kinase-like_dom_sf"/>
</dbReference>
<evidence type="ECO:0000256" key="1">
    <source>
        <dbReference type="ARBA" id="ARBA00004749"/>
    </source>
</evidence>
<dbReference type="AlphaFoldDB" id="A0ABD6ELG0"/>
<keyword evidence="4" id="KW-0547">Nucleotide-binding</keyword>
<proteinExistence type="inferred from homology"/>
<reference evidence="8 9" key="1">
    <citation type="submission" date="2024-08" db="EMBL/GenBank/DDBJ databases">
        <title>Gnathostoma spinigerum genome.</title>
        <authorList>
            <person name="Gonzalez-Bertolin B."/>
            <person name="Monzon S."/>
            <person name="Zaballos A."/>
            <person name="Jimenez P."/>
            <person name="Dekumyoy P."/>
            <person name="Varona S."/>
            <person name="Cuesta I."/>
            <person name="Sumanam S."/>
            <person name="Adisakwattana P."/>
            <person name="Gasser R.B."/>
            <person name="Hernandez-Gonzalez A."/>
            <person name="Young N.D."/>
            <person name="Perteguer M.J."/>
        </authorList>
    </citation>
    <scope>NUCLEOTIDE SEQUENCE [LARGE SCALE GENOMIC DNA]</scope>
    <source>
        <strain evidence="8">AL3</strain>
        <tissue evidence="8">Liver</tissue>
    </source>
</reference>
<dbReference type="PANTHER" id="PTHR43851">
    <property type="match status" value="1"/>
</dbReference>
<sequence length="679" mass="77150">MKMPNSRYMSEISQIVKGVQLLARSQTFYEFRKIEDRVAASIQASFSSKDRIDERKQQQDKSGSTYPRDMFGWWLPEAPRDVVERAQIVMIGLKTFLSLVAKQQYPGFVGYTVPVQGNRTETESSDGNQMGTTIKIDRGSGLTDDEVRYLQKAAMEVGVGKTEVNLPAFPKNQNERDRRKTRHFYQPSLPSGYRLKLLDEDKMPENSRERRIPTSRLGRMASFGQLGISLAAGAAVEVTRRALNISSDASNTADRVIGSKNPFLTPANAEKIVNTLCRVRGAALKLGQMLSIQDADTFPPYLLDIFERVRNNADFMPLHQVYRQLKNSLGNDWREKFAIFEEKPFAAASIGQVHKAKLHDGRTVAIKVQYPGVADGIDSDINNLISILNIGGLFPKGMFLENFVMVARRELKLECDYRREARAINTFRSLLANDPNFYVPEVVDDLTTKEVLTTEYVKGIPVDKCLKEPQQVRDYIAGKFIELCLNEVFAWRFMQTDPNWSNFYFGTHPKTGEMTLILLDFGASRAYPKRFVDKYMRIIRAAYEHDTEKVLEYSREIGFLTGYESKIMEKAHCDSIMILGETLASSKPYDFSKQNVTRRIRKLVPIMLENRLTPPPEEVYSLHRKLSGSYLLATKLKATVACGPLFKRIYDNYTFGEEGSVDIDIDNTTSEDQQLNAAS</sequence>
<evidence type="ECO:0000259" key="7">
    <source>
        <dbReference type="Pfam" id="PF03109"/>
    </source>
</evidence>
<feature type="domain" description="ABC1 atypical kinase-like" evidence="7">
    <location>
        <begin position="309"/>
        <end position="553"/>
    </location>
</feature>
<dbReference type="Pfam" id="PF03109">
    <property type="entry name" value="ABC1"/>
    <property type="match status" value="1"/>
</dbReference>
<evidence type="ECO:0000256" key="6">
    <source>
        <dbReference type="SAM" id="MobiDB-lite"/>
    </source>
</evidence>
<evidence type="ECO:0000256" key="4">
    <source>
        <dbReference type="ARBA" id="ARBA00022741"/>
    </source>
</evidence>
<dbReference type="InterPro" id="IPR004147">
    <property type="entry name" value="ABC1_dom"/>
</dbReference>
<evidence type="ECO:0000313" key="8">
    <source>
        <dbReference type="EMBL" id="MFH4977552.1"/>
    </source>
</evidence>
<protein>
    <recommendedName>
        <fullName evidence="7">ABC1 atypical kinase-like domain-containing protein</fullName>
    </recommendedName>
</protein>
<dbReference type="EMBL" id="JBGFUD010002393">
    <property type="protein sequence ID" value="MFH4977552.1"/>
    <property type="molecule type" value="Genomic_DNA"/>
</dbReference>
<comment type="caution">
    <text evidence="8">The sequence shown here is derived from an EMBL/GenBank/DDBJ whole genome shotgun (WGS) entry which is preliminary data.</text>
</comment>
<dbReference type="InterPro" id="IPR051409">
    <property type="entry name" value="Atypical_kinase_ADCK"/>
</dbReference>
<comment type="similarity">
    <text evidence="2">Belongs to the protein kinase superfamily. ADCK protein kinase family.</text>
</comment>
<evidence type="ECO:0000313" key="9">
    <source>
        <dbReference type="Proteomes" id="UP001608902"/>
    </source>
</evidence>
<dbReference type="GO" id="GO:0005524">
    <property type="term" value="F:ATP binding"/>
    <property type="evidence" value="ECO:0007669"/>
    <property type="project" value="UniProtKB-KW"/>
</dbReference>
<evidence type="ECO:0000256" key="2">
    <source>
        <dbReference type="ARBA" id="ARBA00009670"/>
    </source>
</evidence>
<evidence type="ECO:0000256" key="3">
    <source>
        <dbReference type="ARBA" id="ARBA00022679"/>
    </source>
</evidence>
<dbReference type="CDD" id="cd13970">
    <property type="entry name" value="ABC1_ADCK3"/>
    <property type="match status" value="1"/>
</dbReference>
<keyword evidence="3" id="KW-0808">Transferase</keyword>
<organism evidence="8 9">
    <name type="scientific">Gnathostoma spinigerum</name>
    <dbReference type="NCBI Taxonomy" id="75299"/>
    <lineage>
        <taxon>Eukaryota</taxon>
        <taxon>Metazoa</taxon>
        <taxon>Ecdysozoa</taxon>
        <taxon>Nematoda</taxon>
        <taxon>Chromadorea</taxon>
        <taxon>Rhabditida</taxon>
        <taxon>Spirurina</taxon>
        <taxon>Gnathostomatomorpha</taxon>
        <taxon>Gnathostomatoidea</taxon>
        <taxon>Gnathostomatidae</taxon>
        <taxon>Gnathostoma</taxon>
    </lineage>
</organism>
<evidence type="ECO:0000256" key="5">
    <source>
        <dbReference type="ARBA" id="ARBA00022840"/>
    </source>
</evidence>
<dbReference type="GO" id="GO:0016740">
    <property type="term" value="F:transferase activity"/>
    <property type="evidence" value="ECO:0007669"/>
    <property type="project" value="UniProtKB-KW"/>
</dbReference>
<dbReference type="SUPFAM" id="SSF56112">
    <property type="entry name" value="Protein kinase-like (PK-like)"/>
    <property type="match status" value="1"/>
</dbReference>
<dbReference type="Proteomes" id="UP001608902">
    <property type="component" value="Unassembled WGS sequence"/>
</dbReference>
<dbReference type="InterPro" id="IPR034646">
    <property type="entry name" value="ADCK3_dom"/>
</dbReference>
<comment type="pathway">
    <text evidence="1">Cofactor biosynthesis; ubiquinone biosynthesis.</text>
</comment>
<feature type="compositionally biased region" description="Polar residues" evidence="6">
    <location>
        <begin position="119"/>
        <end position="132"/>
    </location>
</feature>
<gene>
    <name evidence="8" type="ORF">AB6A40_004261</name>
</gene>
<keyword evidence="5" id="KW-0067">ATP-binding</keyword>
<feature type="region of interest" description="Disordered" evidence="6">
    <location>
        <begin position="119"/>
        <end position="138"/>
    </location>
</feature>